<evidence type="ECO:0000256" key="8">
    <source>
        <dbReference type="ARBA" id="ARBA00023136"/>
    </source>
</evidence>
<dbReference type="PANTHER" id="PTHR43394">
    <property type="entry name" value="ATP-DEPENDENT PERMEASE MDL1, MITOCHONDRIAL"/>
    <property type="match status" value="1"/>
</dbReference>
<dbReference type="PROSITE" id="PS50929">
    <property type="entry name" value="ABC_TM1F"/>
    <property type="match status" value="1"/>
</dbReference>
<dbReference type="CDD" id="cd18577">
    <property type="entry name" value="ABC_6TM_Pgp_ABCB1_D1_like"/>
    <property type="match status" value="1"/>
</dbReference>
<dbReference type="GO" id="GO:0015421">
    <property type="term" value="F:ABC-type oligopeptide transporter activity"/>
    <property type="evidence" value="ECO:0007669"/>
    <property type="project" value="TreeGrafter"/>
</dbReference>
<feature type="transmembrane region" description="Helical" evidence="10">
    <location>
        <begin position="225"/>
        <end position="247"/>
    </location>
</feature>
<evidence type="ECO:0000313" key="14">
    <source>
        <dbReference type="Proteomes" id="UP000322873"/>
    </source>
</evidence>
<comment type="subcellular location">
    <subcellularLocation>
        <location evidence="1">Membrane</location>
        <topology evidence="1">Multi-pass membrane protein</topology>
    </subcellularLocation>
</comment>
<evidence type="ECO:0000256" key="3">
    <source>
        <dbReference type="ARBA" id="ARBA00022448"/>
    </source>
</evidence>
<dbReference type="InterPro" id="IPR036640">
    <property type="entry name" value="ABC1_TM_sf"/>
</dbReference>
<dbReference type="InterPro" id="IPR017871">
    <property type="entry name" value="ABC_transporter-like_CS"/>
</dbReference>
<dbReference type="GO" id="GO:0005743">
    <property type="term" value="C:mitochondrial inner membrane"/>
    <property type="evidence" value="ECO:0007669"/>
    <property type="project" value="TreeGrafter"/>
</dbReference>
<keyword evidence="8 10" id="KW-0472">Membrane</keyword>
<keyword evidence="5" id="KW-0547">Nucleotide-binding</keyword>
<evidence type="ECO:0000256" key="4">
    <source>
        <dbReference type="ARBA" id="ARBA00022692"/>
    </source>
</evidence>
<comment type="caution">
    <text evidence="13">The sequence shown here is derived from an EMBL/GenBank/DDBJ whole genome shotgun (WGS) entry which is preliminary data.</text>
</comment>
<evidence type="ECO:0000313" key="13">
    <source>
        <dbReference type="EMBL" id="KAA8569464.1"/>
    </source>
</evidence>
<dbReference type="VEuPathDB" id="FungiDB:MFRU_004g02410"/>
<evidence type="ECO:0000256" key="1">
    <source>
        <dbReference type="ARBA" id="ARBA00004141"/>
    </source>
</evidence>
<evidence type="ECO:0000256" key="10">
    <source>
        <dbReference type="SAM" id="Phobius"/>
    </source>
</evidence>
<feature type="domain" description="ABC transporter" evidence="11">
    <location>
        <begin position="255"/>
        <end position="497"/>
    </location>
</feature>
<dbReference type="SMART" id="SM00382">
    <property type="entry name" value="AAA"/>
    <property type="match status" value="1"/>
</dbReference>
<dbReference type="SUPFAM" id="SSF90123">
    <property type="entry name" value="ABC transporter transmembrane region"/>
    <property type="match status" value="1"/>
</dbReference>
<dbReference type="PANTHER" id="PTHR43394:SF1">
    <property type="entry name" value="ATP-BINDING CASSETTE SUB-FAMILY B MEMBER 10, MITOCHONDRIAL"/>
    <property type="match status" value="1"/>
</dbReference>
<dbReference type="FunFam" id="3.40.50.300:FF:000967">
    <property type="entry name" value="ABC multidrug transporter mdr4"/>
    <property type="match status" value="1"/>
</dbReference>
<evidence type="ECO:0000259" key="12">
    <source>
        <dbReference type="PROSITE" id="PS50929"/>
    </source>
</evidence>
<feature type="domain" description="ABC transmembrane type-1" evidence="12">
    <location>
        <begin position="104"/>
        <end position="255"/>
    </location>
</feature>
<reference evidence="13 14" key="1">
    <citation type="submission" date="2019-06" db="EMBL/GenBank/DDBJ databases">
        <title>Genome Sequence of the Brown Rot Fungal Pathogen Monilinia fructicola.</title>
        <authorList>
            <person name="De Miccolis Angelini R.M."/>
            <person name="Landi L."/>
            <person name="Abate D."/>
            <person name="Pollastro S."/>
            <person name="Romanazzi G."/>
            <person name="Faretra F."/>
        </authorList>
    </citation>
    <scope>NUCLEOTIDE SEQUENCE [LARGE SCALE GENOMIC DNA]</scope>
    <source>
        <strain evidence="13 14">Mfrc123</strain>
    </source>
</reference>
<sequence>MKEENGTGELVHAVLPTPEDEDITFIGYEAKSIIDKQLGLRTTRPLMTIVFGSLVNDFNRSGQIPSPQLNFLVNHNVVEAYTLSTSSPPNSRDMATRRSAANDISNEVTQVKSGLSETLGIAAQACSTVVTALIIAFTQSWRLTLVLSTAVITVFSGFFLISHFENRADEHTSLIYSDAAALLEEVFSSIQTVMAMGAEPKLLTRYNSYLEKVEMSKLKISPISGVKFVLSYFVLLSAYALAFWYGVKLVVNGKVRNSGNVPSKPHIETLNDVTIVFEKGKTTAITGPSGSGKSTVIGLLEGNYDVSSGQILLDGEDIKNLNIGWLRSQIGLVQQEPILFNDSIFQNVANGLHNHRGSALTQDRTRELVYQACKDANIHDFISQLPRGYETMLEERGSSISGGERQRIAIARAIISNPPILLLDEATSALDANSEVLVQATLDKLSINRTVVVISHKLATIQKADKIVLIKNNRVIEEGIHAALSNQGGIYQSLVEAQDLKSPDMKTDGTEEFEDSDPQISDVDAHVTCDEKSPMNNTRTKI</sequence>
<dbReference type="Proteomes" id="UP000322873">
    <property type="component" value="Unassembled WGS sequence"/>
</dbReference>
<dbReference type="Pfam" id="PF00664">
    <property type="entry name" value="ABC_membrane"/>
    <property type="match status" value="1"/>
</dbReference>
<dbReference type="InterPro" id="IPR011527">
    <property type="entry name" value="ABC1_TM_dom"/>
</dbReference>
<dbReference type="Gene3D" id="1.20.1560.10">
    <property type="entry name" value="ABC transporter type 1, transmembrane domain"/>
    <property type="match status" value="2"/>
</dbReference>
<organism evidence="13 14">
    <name type="scientific">Monilinia fructicola</name>
    <name type="common">Brown rot fungus</name>
    <name type="synonym">Ciboria fructicola</name>
    <dbReference type="NCBI Taxonomy" id="38448"/>
    <lineage>
        <taxon>Eukaryota</taxon>
        <taxon>Fungi</taxon>
        <taxon>Dikarya</taxon>
        <taxon>Ascomycota</taxon>
        <taxon>Pezizomycotina</taxon>
        <taxon>Leotiomycetes</taxon>
        <taxon>Helotiales</taxon>
        <taxon>Sclerotiniaceae</taxon>
        <taxon>Monilinia</taxon>
    </lineage>
</organism>
<evidence type="ECO:0000256" key="9">
    <source>
        <dbReference type="SAM" id="MobiDB-lite"/>
    </source>
</evidence>
<evidence type="ECO:0000259" key="11">
    <source>
        <dbReference type="PROSITE" id="PS50893"/>
    </source>
</evidence>
<keyword evidence="6" id="KW-0067">ATP-binding</keyword>
<dbReference type="InterPro" id="IPR027417">
    <property type="entry name" value="P-loop_NTPase"/>
</dbReference>
<feature type="transmembrane region" description="Helical" evidence="10">
    <location>
        <begin position="143"/>
        <end position="161"/>
    </location>
</feature>
<accession>A0A5M9JJ29</accession>
<dbReference type="InterPro" id="IPR039421">
    <property type="entry name" value="Type_1_exporter"/>
</dbReference>
<dbReference type="EMBL" id="VICG01000008">
    <property type="protein sequence ID" value="KAA8569464.1"/>
    <property type="molecule type" value="Genomic_DNA"/>
</dbReference>
<evidence type="ECO:0000256" key="7">
    <source>
        <dbReference type="ARBA" id="ARBA00022989"/>
    </source>
</evidence>
<feature type="region of interest" description="Disordered" evidence="9">
    <location>
        <begin position="503"/>
        <end position="524"/>
    </location>
</feature>
<proteinExistence type="inferred from homology"/>
<evidence type="ECO:0008006" key="15">
    <source>
        <dbReference type="Google" id="ProtNLM"/>
    </source>
</evidence>
<evidence type="ECO:0000256" key="6">
    <source>
        <dbReference type="ARBA" id="ARBA00022840"/>
    </source>
</evidence>
<dbReference type="PROSITE" id="PS00211">
    <property type="entry name" value="ABC_TRANSPORTER_1"/>
    <property type="match status" value="1"/>
</dbReference>
<name>A0A5M9JJ29_MONFR</name>
<dbReference type="GO" id="GO:0016887">
    <property type="term" value="F:ATP hydrolysis activity"/>
    <property type="evidence" value="ECO:0007669"/>
    <property type="project" value="InterPro"/>
</dbReference>
<dbReference type="Gene3D" id="3.40.50.300">
    <property type="entry name" value="P-loop containing nucleotide triphosphate hydrolases"/>
    <property type="match status" value="1"/>
</dbReference>
<gene>
    <name evidence="13" type="ORF">EYC84_001095</name>
</gene>
<dbReference type="InterPro" id="IPR003593">
    <property type="entry name" value="AAA+_ATPase"/>
</dbReference>
<comment type="similarity">
    <text evidence="2">Belongs to the ABC transporter superfamily. ABCB family. Multidrug resistance exporter (TC 3.A.1.201) subfamily.</text>
</comment>
<dbReference type="Pfam" id="PF00005">
    <property type="entry name" value="ABC_tran"/>
    <property type="match status" value="1"/>
</dbReference>
<dbReference type="AlphaFoldDB" id="A0A5M9JJ29"/>
<keyword evidence="14" id="KW-1185">Reference proteome</keyword>
<evidence type="ECO:0000256" key="2">
    <source>
        <dbReference type="ARBA" id="ARBA00007577"/>
    </source>
</evidence>
<evidence type="ECO:0000256" key="5">
    <source>
        <dbReference type="ARBA" id="ARBA00022741"/>
    </source>
</evidence>
<keyword evidence="7 10" id="KW-1133">Transmembrane helix</keyword>
<keyword evidence="4 10" id="KW-0812">Transmembrane</keyword>
<dbReference type="GO" id="GO:0090374">
    <property type="term" value="P:oligopeptide export from mitochondrion"/>
    <property type="evidence" value="ECO:0007669"/>
    <property type="project" value="TreeGrafter"/>
</dbReference>
<dbReference type="PROSITE" id="PS50893">
    <property type="entry name" value="ABC_TRANSPORTER_2"/>
    <property type="match status" value="1"/>
</dbReference>
<dbReference type="GO" id="GO:0005524">
    <property type="term" value="F:ATP binding"/>
    <property type="evidence" value="ECO:0007669"/>
    <property type="project" value="UniProtKB-KW"/>
</dbReference>
<keyword evidence="3" id="KW-0813">Transport</keyword>
<dbReference type="SUPFAM" id="SSF52540">
    <property type="entry name" value="P-loop containing nucleoside triphosphate hydrolases"/>
    <property type="match status" value="1"/>
</dbReference>
<protein>
    <recommendedName>
        <fullName evidence="15">ABC transporter domain-containing protein</fullName>
    </recommendedName>
</protein>
<dbReference type="InterPro" id="IPR003439">
    <property type="entry name" value="ABC_transporter-like_ATP-bd"/>
</dbReference>